<dbReference type="PANTHER" id="PTHR10381:SF6">
    <property type="entry name" value="ATP-DEPENDENT CLP PROTEASE PROTEOLYTIC SUBUNIT-RELATED PROTEIN 3, CHLOROPLASTIC"/>
    <property type="match status" value="1"/>
</dbReference>
<dbReference type="PANTHER" id="PTHR10381">
    <property type="entry name" value="ATP-DEPENDENT CLP PROTEASE PROTEOLYTIC SUBUNIT"/>
    <property type="match status" value="1"/>
</dbReference>
<dbReference type="InterPro" id="IPR023562">
    <property type="entry name" value="ClpP/TepA"/>
</dbReference>
<evidence type="ECO:0000256" key="1">
    <source>
        <dbReference type="ARBA" id="ARBA00007039"/>
    </source>
</evidence>
<dbReference type="InterPro" id="IPR029045">
    <property type="entry name" value="ClpP/crotonase-like_dom_sf"/>
</dbReference>
<name>A0A0G4HK76_9ALVE</name>
<dbReference type="GO" id="GO:0009368">
    <property type="term" value="C:endopeptidase Clp complex"/>
    <property type="evidence" value="ECO:0007669"/>
    <property type="project" value="TreeGrafter"/>
</dbReference>
<dbReference type="Pfam" id="PF00574">
    <property type="entry name" value="CLP_protease"/>
    <property type="match status" value="2"/>
</dbReference>
<dbReference type="InterPro" id="IPR001907">
    <property type="entry name" value="ClpP"/>
</dbReference>
<dbReference type="GO" id="GO:0051117">
    <property type="term" value="F:ATPase binding"/>
    <property type="evidence" value="ECO:0007669"/>
    <property type="project" value="TreeGrafter"/>
</dbReference>
<dbReference type="Gene3D" id="3.90.226.10">
    <property type="entry name" value="2-enoyl-CoA Hydratase, Chain A, domain 1"/>
    <property type="match status" value="1"/>
</dbReference>
<dbReference type="PRINTS" id="PR00127">
    <property type="entry name" value="CLPPROTEASEP"/>
</dbReference>
<dbReference type="GO" id="GO:0006515">
    <property type="term" value="P:protein quality control for misfolded or incompletely synthesized proteins"/>
    <property type="evidence" value="ECO:0007669"/>
    <property type="project" value="TreeGrafter"/>
</dbReference>
<dbReference type="GO" id="GO:0004176">
    <property type="term" value="F:ATP-dependent peptidase activity"/>
    <property type="evidence" value="ECO:0007669"/>
    <property type="project" value="InterPro"/>
</dbReference>
<evidence type="ECO:0000256" key="2">
    <source>
        <dbReference type="RuleBase" id="RU003567"/>
    </source>
</evidence>
<dbReference type="AlphaFoldDB" id="A0A0G4HK76"/>
<dbReference type="VEuPathDB" id="CryptoDB:Cvel_7223"/>
<feature type="compositionally biased region" description="Basic and acidic residues" evidence="3">
    <location>
        <begin position="289"/>
        <end position="304"/>
    </location>
</feature>
<proteinExistence type="inferred from homology"/>
<evidence type="ECO:0000313" key="5">
    <source>
        <dbReference type="EMBL" id="CEM44602.1"/>
    </source>
</evidence>
<dbReference type="PhylomeDB" id="A0A0G4HK76"/>
<dbReference type="SUPFAM" id="SSF52096">
    <property type="entry name" value="ClpP/crotonase"/>
    <property type="match status" value="1"/>
</dbReference>
<dbReference type="GO" id="GO:0004252">
    <property type="term" value="F:serine-type endopeptidase activity"/>
    <property type="evidence" value="ECO:0007669"/>
    <property type="project" value="InterPro"/>
</dbReference>
<dbReference type="CDD" id="cd07017">
    <property type="entry name" value="S14_ClpP_2"/>
    <property type="match status" value="1"/>
</dbReference>
<keyword evidence="4" id="KW-0732">Signal</keyword>
<protein>
    <recommendedName>
        <fullName evidence="2">ATP-dependent Clp protease proteolytic subunit</fullName>
    </recommendedName>
</protein>
<feature type="signal peptide" evidence="4">
    <location>
        <begin position="1"/>
        <end position="22"/>
    </location>
</feature>
<reference evidence="5" key="1">
    <citation type="submission" date="2014-11" db="EMBL/GenBank/DDBJ databases">
        <authorList>
            <person name="Otto D Thomas"/>
            <person name="Naeem Raeece"/>
        </authorList>
    </citation>
    <scope>NUCLEOTIDE SEQUENCE</scope>
</reference>
<gene>
    <name evidence="5" type="ORF">Cvel_7223</name>
</gene>
<evidence type="ECO:0000256" key="3">
    <source>
        <dbReference type="SAM" id="MobiDB-lite"/>
    </source>
</evidence>
<organism evidence="5">
    <name type="scientific">Chromera velia CCMP2878</name>
    <dbReference type="NCBI Taxonomy" id="1169474"/>
    <lineage>
        <taxon>Eukaryota</taxon>
        <taxon>Sar</taxon>
        <taxon>Alveolata</taxon>
        <taxon>Colpodellida</taxon>
        <taxon>Chromeraceae</taxon>
        <taxon>Chromera</taxon>
    </lineage>
</organism>
<comment type="similarity">
    <text evidence="1 2">Belongs to the peptidase S14 family.</text>
</comment>
<accession>A0A0G4HK76</accession>
<dbReference type="EMBL" id="CDMZ01002967">
    <property type="protein sequence ID" value="CEM44602.1"/>
    <property type="molecule type" value="Genomic_DNA"/>
</dbReference>
<feature type="region of interest" description="Disordered" evidence="3">
    <location>
        <begin position="285"/>
        <end position="316"/>
    </location>
</feature>
<feature type="chain" id="PRO_5005192073" description="ATP-dependent Clp protease proteolytic subunit" evidence="4">
    <location>
        <begin position="23"/>
        <end position="316"/>
    </location>
</feature>
<sequence length="316" mass="34356">MKRNSLSTAIIGLVLSLGVSEGFVLNQRRESSSRRVEGHSRWDRRDSAPTILRRRGGSGAGGALEYFEGVPLAPPPDLASAMLHNRIVYLGAGLYPEVTETIVQQLLYLESTDATKPITMYINSDGSTLRYKNAQGQVFPLEANEWDALAVCDVMSYVKPEVQTVCVGKACGTAALLLANGAPGKRFSLPNATIMVGSGRKSVNRDQAEGVMKTVTEILHLKEQLAALLSRRTGQSIENVKQLMSRKVYMSPEEAEDFGLLDSVLTPEKKEEGDFPLLPTLAAVASASGRKEGRRQEMKERMEPGGDGGLSVEHEH</sequence>
<evidence type="ECO:0000256" key="4">
    <source>
        <dbReference type="SAM" id="SignalP"/>
    </source>
</evidence>